<dbReference type="InterPro" id="IPR007053">
    <property type="entry name" value="LRAT_dom"/>
</dbReference>
<feature type="domain" description="LRAT" evidence="4">
    <location>
        <begin position="68"/>
        <end position="188"/>
    </location>
</feature>
<dbReference type="PROSITE" id="PS51934">
    <property type="entry name" value="LRAT"/>
    <property type="match status" value="1"/>
</dbReference>
<feature type="compositionally biased region" description="Basic and acidic residues" evidence="1">
    <location>
        <begin position="324"/>
        <end position="337"/>
    </location>
</feature>
<dbReference type="PANTHER" id="PTHR11576">
    <property type="entry name" value="ZONA PELLUCIDA SPERM-BINDING PROTEIN 3"/>
    <property type="match status" value="1"/>
</dbReference>
<keyword evidence="6" id="KW-1185">Reference proteome</keyword>
<evidence type="ECO:0000256" key="1">
    <source>
        <dbReference type="SAM" id="MobiDB-lite"/>
    </source>
</evidence>
<dbReference type="Gene3D" id="2.60.40.3210">
    <property type="entry name" value="Zona pellucida, ZP-N domain"/>
    <property type="match status" value="1"/>
</dbReference>
<evidence type="ECO:0000259" key="4">
    <source>
        <dbReference type="PROSITE" id="PS51934"/>
    </source>
</evidence>
<protein>
    <recommendedName>
        <fullName evidence="7">ZP domain-containing protein</fullName>
    </recommendedName>
</protein>
<organism evidence="5 6">
    <name type="scientific">Porites evermanni</name>
    <dbReference type="NCBI Taxonomy" id="104178"/>
    <lineage>
        <taxon>Eukaryota</taxon>
        <taxon>Metazoa</taxon>
        <taxon>Cnidaria</taxon>
        <taxon>Anthozoa</taxon>
        <taxon>Hexacorallia</taxon>
        <taxon>Scleractinia</taxon>
        <taxon>Fungiina</taxon>
        <taxon>Poritidae</taxon>
        <taxon>Porites</taxon>
    </lineage>
</organism>
<keyword evidence="2" id="KW-0732">Signal</keyword>
<evidence type="ECO:0008006" key="7">
    <source>
        <dbReference type="Google" id="ProtNLM"/>
    </source>
</evidence>
<dbReference type="InterPro" id="IPR055356">
    <property type="entry name" value="ZP-N"/>
</dbReference>
<evidence type="ECO:0000259" key="3">
    <source>
        <dbReference type="PROSITE" id="PS51034"/>
    </source>
</evidence>
<feature type="region of interest" description="Disordered" evidence="1">
    <location>
        <begin position="315"/>
        <end position="337"/>
    </location>
</feature>
<evidence type="ECO:0000256" key="2">
    <source>
        <dbReference type="SAM" id="SignalP"/>
    </source>
</evidence>
<dbReference type="Gene3D" id="3.90.1720.10">
    <property type="entry name" value="endopeptidase domain like (from Nostoc punctiforme)"/>
    <property type="match status" value="1"/>
</dbReference>
<dbReference type="PROSITE" id="PS51034">
    <property type="entry name" value="ZP_2"/>
    <property type="match status" value="1"/>
</dbReference>
<accession>A0ABN8MMU4</accession>
<name>A0ABN8MMU4_9CNID</name>
<dbReference type="Proteomes" id="UP001159427">
    <property type="component" value="Unassembled WGS sequence"/>
</dbReference>
<dbReference type="PANTHER" id="PTHR11576:SF14">
    <property type="entry name" value="ZP DOMAIN-CONTAINING PROTEIN"/>
    <property type="match status" value="1"/>
</dbReference>
<gene>
    <name evidence="5" type="ORF">PEVE_00038684</name>
</gene>
<dbReference type="Pfam" id="PF23344">
    <property type="entry name" value="ZP-N"/>
    <property type="match status" value="1"/>
</dbReference>
<comment type="caution">
    <text evidence="5">The sequence shown here is derived from an EMBL/GenBank/DDBJ whole genome shotgun (WGS) entry which is preliminary data.</text>
</comment>
<feature type="chain" id="PRO_5046373814" description="ZP domain-containing protein" evidence="2">
    <location>
        <begin position="27"/>
        <end position="337"/>
    </location>
</feature>
<feature type="signal peptide" evidence="2">
    <location>
        <begin position="1"/>
        <end position="26"/>
    </location>
</feature>
<evidence type="ECO:0000313" key="6">
    <source>
        <dbReference type="Proteomes" id="UP001159427"/>
    </source>
</evidence>
<dbReference type="EMBL" id="CALNXI010000663">
    <property type="protein sequence ID" value="CAH3030894.1"/>
    <property type="molecule type" value="Genomic_DNA"/>
</dbReference>
<evidence type="ECO:0000313" key="5">
    <source>
        <dbReference type="EMBL" id="CAH3030894.1"/>
    </source>
</evidence>
<dbReference type="Pfam" id="PF04970">
    <property type="entry name" value="LRAT"/>
    <property type="match status" value="1"/>
</dbReference>
<sequence>MDISRANSRFSVIVFIIIAFSLNTSSQHLYSEEESEETPNKCMVYGSDFKRSSMETDQEEFNSKDGDLIVFPRTFYDHYAVRGENEDIFHVTSARGLNTSDSLLNYSSVFHSTTNPSMAVIKKEKCNAFIEEWDKAYVEKHCSLPISEIVDRANSRVGEVGYNLLTNNSCGAVVKCYPNEMSIFLSKSLLLGVNRQNLRLLDSNCTAKDNGTHFFLTTTLIGCSTSSRHTNDSVVYSNMVRQVFSPTTVITRAPEIRISFSCHYSKHGIVSTGALTRRKTAKMGSRQAAGQDFASTENICRNERLFFYSGNPTCPARRKSHTTVKKEERTEYREGVP</sequence>
<reference evidence="5 6" key="1">
    <citation type="submission" date="2022-05" db="EMBL/GenBank/DDBJ databases">
        <authorList>
            <consortium name="Genoscope - CEA"/>
            <person name="William W."/>
        </authorList>
    </citation>
    <scope>NUCLEOTIDE SEQUENCE [LARGE SCALE GENOMIC DNA]</scope>
</reference>
<feature type="domain" description="ZP" evidence="3">
    <location>
        <begin position="175"/>
        <end position="337"/>
    </location>
</feature>
<dbReference type="InterPro" id="IPR001507">
    <property type="entry name" value="ZP_dom"/>
</dbReference>
<proteinExistence type="predicted"/>